<keyword evidence="2" id="KW-1185">Reference proteome</keyword>
<dbReference type="EMBL" id="CP116221">
    <property type="protein sequence ID" value="WCO01125.1"/>
    <property type="molecule type" value="Genomic_DNA"/>
</dbReference>
<dbReference type="Proteomes" id="UP001202717">
    <property type="component" value="Chromosome"/>
</dbReference>
<evidence type="ECO:0000313" key="2">
    <source>
        <dbReference type="Proteomes" id="UP001202717"/>
    </source>
</evidence>
<dbReference type="RefSeq" id="WP_249996869.1">
    <property type="nucleotide sequence ID" value="NZ_CP116221.1"/>
</dbReference>
<reference evidence="1 2" key="1">
    <citation type="submission" date="2023-01" db="EMBL/GenBank/DDBJ databases">
        <title>Psychroserpens ponticola sp. nov., isolated from seawater.</title>
        <authorList>
            <person name="Kristyanto S."/>
            <person name="Jung J."/>
            <person name="Kim J.M."/>
            <person name="Jeon C.O."/>
        </authorList>
    </citation>
    <scope>NUCLEOTIDE SEQUENCE [LARGE SCALE GENOMIC DNA]</scope>
    <source>
        <strain evidence="1 2">MSW6</strain>
    </source>
</reference>
<organism evidence="1 2">
    <name type="scientific">Psychroserpens ponticola</name>
    <dbReference type="NCBI Taxonomy" id="2932268"/>
    <lineage>
        <taxon>Bacteria</taxon>
        <taxon>Pseudomonadati</taxon>
        <taxon>Bacteroidota</taxon>
        <taxon>Flavobacteriia</taxon>
        <taxon>Flavobacteriales</taxon>
        <taxon>Flavobacteriaceae</taxon>
        <taxon>Psychroserpens</taxon>
    </lineage>
</organism>
<gene>
    <name evidence="1" type="ORF">MUN68_013760</name>
</gene>
<proteinExistence type="predicted"/>
<sequence length="401" mass="46235">MKYKVDSSFLKLKAYCENEKFKGWDPYDGMNSKVFQALPLKHWDLARLAWIQGFKRSPINFRKLLLVPKEHNAKGVGLFLLGYCRLYKLAEKGCEDFGTKADILQRIKEVTHLLLDLRTKGYSGSAWGYNFDWQARRLFLFKKQTPTVVATCFCVEALLESYEITKDETVLKETLSAADFVLNDLSRTPHGEGVIFSYSIKDGNNTVINASLLGAKILSYSFKYTKNQEHANLAKQAVIAACDLQEEDGSWIYGLLPVQSWKDSFHTGFNLDAIETYQQNTKDHSFQASIQKGTDYYLEHFFEDNGTPKYYHNKTYPIDIHCPAQVIVTLSKLGVFKNHEELMSKVLDWTIDNMQHKKGYFYYQLKKGMSSKISYMRWSNAFMFNAMAHFLLETKSVKHGS</sequence>
<accession>A0ABY7RZK5</accession>
<dbReference type="Gene3D" id="1.50.10.20">
    <property type="match status" value="1"/>
</dbReference>
<protein>
    <submittedName>
        <fullName evidence="1">Delta-aminolevulinic acid dehydratase</fullName>
    </submittedName>
</protein>
<dbReference type="SUPFAM" id="SSF48208">
    <property type="entry name" value="Six-hairpin glycosidases"/>
    <property type="match status" value="1"/>
</dbReference>
<name>A0ABY7RZK5_9FLAO</name>
<evidence type="ECO:0000313" key="1">
    <source>
        <dbReference type="EMBL" id="WCO01125.1"/>
    </source>
</evidence>
<dbReference type="InterPro" id="IPR008928">
    <property type="entry name" value="6-hairpin_glycosidase_sf"/>
</dbReference>